<gene>
    <name evidence="1" type="ORF">M431DRAFT_235538</name>
</gene>
<reference evidence="1 2" key="1">
    <citation type="submission" date="2016-07" db="EMBL/GenBank/DDBJ databases">
        <title>Multiple horizontal gene transfer events from other fungi enriched the ability of initially mycotrophic Trichoderma (Ascomycota) to feed on dead plant biomass.</title>
        <authorList>
            <consortium name="DOE Joint Genome Institute"/>
            <person name="Aerts A."/>
            <person name="Atanasova L."/>
            <person name="Chenthamara K."/>
            <person name="Zhang J."/>
            <person name="Grujic M."/>
            <person name="Henrissat B."/>
            <person name="Kuo A."/>
            <person name="Salamov A."/>
            <person name="Lipzen A."/>
            <person name="Labutti K."/>
            <person name="Barry K."/>
            <person name="Miao Y."/>
            <person name="Rahimi M.J."/>
            <person name="Shen Q."/>
            <person name="Grigoriev I.V."/>
            <person name="Kubicek C.P."/>
            <person name="Druzhinina I.S."/>
        </authorList>
    </citation>
    <scope>NUCLEOTIDE SEQUENCE [LARGE SCALE GENOMIC DNA]</scope>
    <source>
        <strain evidence="1 2">CBS 226.95</strain>
    </source>
</reference>
<dbReference type="EMBL" id="KZ679686">
    <property type="protein sequence ID" value="PTB51136.1"/>
    <property type="molecule type" value="Genomic_DNA"/>
</dbReference>
<evidence type="ECO:0000313" key="1">
    <source>
        <dbReference type="EMBL" id="PTB51136.1"/>
    </source>
</evidence>
<dbReference type="Proteomes" id="UP000241690">
    <property type="component" value="Unassembled WGS sequence"/>
</dbReference>
<dbReference type="RefSeq" id="XP_024770813.1">
    <property type="nucleotide sequence ID" value="XM_024913674.1"/>
</dbReference>
<dbReference type="AlphaFoldDB" id="A0A2T4A245"/>
<name>A0A2T4A245_TRIHA</name>
<organism evidence="1 2">
    <name type="scientific">Trichoderma harzianum CBS 226.95</name>
    <dbReference type="NCBI Taxonomy" id="983964"/>
    <lineage>
        <taxon>Eukaryota</taxon>
        <taxon>Fungi</taxon>
        <taxon>Dikarya</taxon>
        <taxon>Ascomycota</taxon>
        <taxon>Pezizomycotina</taxon>
        <taxon>Sordariomycetes</taxon>
        <taxon>Hypocreomycetidae</taxon>
        <taxon>Hypocreales</taxon>
        <taxon>Hypocreaceae</taxon>
        <taxon>Trichoderma</taxon>
    </lineage>
</organism>
<keyword evidence="2" id="KW-1185">Reference proteome</keyword>
<dbReference type="GeneID" id="36622237"/>
<proteinExistence type="predicted"/>
<evidence type="ECO:0000313" key="2">
    <source>
        <dbReference type="Proteomes" id="UP000241690"/>
    </source>
</evidence>
<protein>
    <submittedName>
        <fullName evidence="1">Uncharacterized protein</fullName>
    </submittedName>
</protein>
<sequence>MDGVRSAMSSRLILSVCNAMSELQPLLSSTRRRTSTDFTELLPDRHGLAPRFSALSHVHLHPQLETSTAAHMRCYPSKSLGAVQAMHKAQGPFGLALPSRLHLHVLTARSALATSPAGRASNWRLRHFGISRRCDDDSTAPRHFVTGRFSRPFLGNWEPRLSLFASPPLRTSLMNDDHGDEFYMLIDLLLLLPFHFLAAFSQSPTRYSTSLHPCMHCRLCFFFFFFFHWGRKNKTDTARRRRTAGDEWLGPEALCATSSSARQGSLP</sequence>
<accession>A0A2T4A245</accession>